<dbReference type="RefSeq" id="XP_043035190.1">
    <property type="nucleotide sequence ID" value="XM_043181054.1"/>
</dbReference>
<dbReference type="EMBL" id="MU250557">
    <property type="protein sequence ID" value="KAG7441690.1"/>
    <property type="molecule type" value="Genomic_DNA"/>
</dbReference>
<evidence type="ECO:0000313" key="2">
    <source>
        <dbReference type="Proteomes" id="UP000812287"/>
    </source>
</evidence>
<evidence type="ECO:0000313" key="1">
    <source>
        <dbReference type="EMBL" id="KAG7441690.1"/>
    </source>
</evidence>
<organism evidence="1 2">
    <name type="scientific">Guyanagaster necrorhizus</name>
    <dbReference type="NCBI Taxonomy" id="856835"/>
    <lineage>
        <taxon>Eukaryota</taxon>
        <taxon>Fungi</taxon>
        <taxon>Dikarya</taxon>
        <taxon>Basidiomycota</taxon>
        <taxon>Agaricomycotina</taxon>
        <taxon>Agaricomycetes</taxon>
        <taxon>Agaricomycetidae</taxon>
        <taxon>Agaricales</taxon>
        <taxon>Marasmiineae</taxon>
        <taxon>Physalacriaceae</taxon>
        <taxon>Guyanagaster</taxon>
    </lineage>
</organism>
<sequence length="110" mass="12586">MDGEHYNSMLVTSTLEYSIRLVNLHLFSNQRFSNGRGQFRCRTRRNGYPWCTLPPCTQRVSPVRPNALNVLYIFSQIKLSRNRNASLGALRSFVVDLSEGKISAARSHQI</sequence>
<dbReference type="Proteomes" id="UP000812287">
    <property type="component" value="Unassembled WGS sequence"/>
</dbReference>
<comment type="caution">
    <text evidence="1">The sequence shown here is derived from an EMBL/GenBank/DDBJ whole genome shotgun (WGS) entry which is preliminary data.</text>
</comment>
<accession>A0A9P7VJX5</accession>
<name>A0A9P7VJX5_9AGAR</name>
<gene>
    <name evidence="1" type="ORF">BT62DRAFT_470563</name>
</gene>
<dbReference type="AlphaFoldDB" id="A0A9P7VJX5"/>
<proteinExistence type="predicted"/>
<reference evidence="1" key="1">
    <citation type="submission" date="2020-11" db="EMBL/GenBank/DDBJ databases">
        <title>Adaptations for nitrogen fixation in a non-lichenized fungal sporocarp promotes dispersal by wood-feeding termites.</title>
        <authorList>
            <consortium name="DOE Joint Genome Institute"/>
            <person name="Koch R.A."/>
            <person name="Yoon G."/>
            <person name="Arayal U."/>
            <person name="Lail K."/>
            <person name="Amirebrahimi M."/>
            <person name="Labutti K."/>
            <person name="Lipzen A."/>
            <person name="Riley R."/>
            <person name="Barry K."/>
            <person name="Henrissat B."/>
            <person name="Grigoriev I.V."/>
            <person name="Herr J.R."/>
            <person name="Aime M.C."/>
        </authorList>
    </citation>
    <scope>NUCLEOTIDE SEQUENCE</scope>
    <source>
        <strain evidence="1">MCA 3950</strain>
    </source>
</reference>
<keyword evidence="2" id="KW-1185">Reference proteome</keyword>
<dbReference type="GeneID" id="66103350"/>
<protein>
    <submittedName>
        <fullName evidence="1">Uncharacterized protein</fullName>
    </submittedName>
</protein>